<dbReference type="InterPro" id="IPR006680">
    <property type="entry name" value="Amidohydro-rel"/>
</dbReference>
<organism evidence="2 3">
    <name type="scientific">Actinomadura namibiensis</name>
    <dbReference type="NCBI Taxonomy" id="182080"/>
    <lineage>
        <taxon>Bacteria</taxon>
        <taxon>Bacillati</taxon>
        <taxon>Actinomycetota</taxon>
        <taxon>Actinomycetes</taxon>
        <taxon>Streptosporangiales</taxon>
        <taxon>Thermomonosporaceae</taxon>
        <taxon>Actinomadura</taxon>
    </lineage>
</organism>
<dbReference type="PANTHER" id="PTHR43135">
    <property type="entry name" value="ALPHA-D-RIBOSE 1-METHYLPHOSPHONATE 5-TRIPHOSPHATE DIPHOSPHATASE"/>
    <property type="match status" value="1"/>
</dbReference>
<proteinExistence type="predicted"/>
<sequence>MDRVALRAARVFDGERVLDGPVVVFVEDGRVLGVERGTAVPDGWPTRDLPGGTLLPGLIDAHVHLCADGTPGPLDRLAGHSAERLDATIEASLRAHLAAGVTTVRDLGDQDGAVLSWSSRATAGLPTVLGSGAPITTPGGHCRTMGGAARGVAELRAAVRRRAGQGAHVVKIMGSGGVMTPGTDTMRPQFTDEEMRAAVAEAHAAGLPVTVHAHALAAVRQAVDAGADGIEHCTCLTPSGVRVDDDLLGALAGAGVVVCPTLGSDPGFTVPPEIVAMAARAGLTQEALNEVVARLHAGGVRLVAGTDAGIGPPKPHGLLPVALREYAGCGMPATDVLAAATSAAAAACGVADRKGFVRPGHDADLLAVDGDPATDITALARPLAVYLAGTPVAAA</sequence>
<evidence type="ECO:0000313" key="3">
    <source>
        <dbReference type="Proteomes" id="UP000572680"/>
    </source>
</evidence>
<dbReference type="SUPFAM" id="SSF51556">
    <property type="entry name" value="Metallo-dependent hydrolases"/>
    <property type="match status" value="1"/>
</dbReference>
<accession>A0A7W3LLK7</accession>
<evidence type="ECO:0000313" key="2">
    <source>
        <dbReference type="EMBL" id="MBA8950379.1"/>
    </source>
</evidence>
<dbReference type="Gene3D" id="2.30.40.10">
    <property type="entry name" value="Urease, subunit C, domain 1"/>
    <property type="match status" value="1"/>
</dbReference>
<evidence type="ECO:0000259" key="1">
    <source>
        <dbReference type="Pfam" id="PF01979"/>
    </source>
</evidence>
<reference evidence="2 3" key="1">
    <citation type="submission" date="2020-08" db="EMBL/GenBank/DDBJ databases">
        <title>Genomic Encyclopedia of Type Strains, Phase IV (KMG-IV): sequencing the most valuable type-strain genomes for metagenomic binning, comparative biology and taxonomic classification.</title>
        <authorList>
            <person name="Goeker M."/>
        </authorList>
    </citation>
    <scope>NUCLEOTIDE SEQUENCE [LARGE SCALE GENOMIC DNA]</scope>
    <source>
        <strain evidence="2 3">DSM 44197</strain>
    </source>
</reference>
<dbReference type="InterPro" id="IPR051781">
    <property type="entry name" value="Metallo-dep_Hydrolase"/>
</dbReference>
<dbReference type="PANTHER" id="PTHR43135:SF3">
    <property type="entry name" value="ALPHA-D-RIBOSE 1-METHYLPHOSPHONATE 5-TRIPHOSPHATE DIPHOSPHATASE"/>
    <property type="match status" value="1"/>
</dbReference>
<keyword evidence="2" id="KW-0378">Hydrolase</keyword>
<dbReference type="EMBL" id="JACJIA010000002">
    <property type="protein sequence ID" value="MBA8950379.1"/>
    <property type="molecule type" value="Genomic_DNA"/>
</dbReference>
<feature type="domain" description="Amidohydrolase-related" evidence="1">
    <location>
        <begin position="53"/>
        <end position="389"/>
    </location>
</feature>
<protein>
    <submittedName>
        <fullName evidence="2">Imidazolonepropionase-like amidohydrolase</fullName>
    </submittedName>
</protein>
<dbReference type="InterPro" id="IPR032466">
    <property type="entry name" value="Metal_Hydrolase"/>
</dbReference>
<dbReference type="RefSeq" id="WP_182842806.1">
    <property type="nucleotide sequence ID" value="NZ_BAAALP010000002.1"/>
</dbReference>
<dbReference type="InterPro" id="IPR011059">
    <property type="entry name" value="Metal-dep_hydrolase_composite"/>
</dbReference>
<dbReference type="Gene3D" id="3.20.20.140">
    <property type="entry name" value="Metal-dependent hydrolases"/>
    <property type="match status" value="1"/>
</dbReference>
<gene>
    <name evidence="2" type="ORF">HNR61_001992</name>
</gene>
<dbReference type="SUPFAM" id="SSF51338">
    <property type="entry name" value="Composite domain of metallo-dependent hydrolases"/>
    <property type="match status" value="1"/>
</dbReference>
<name>A0A7W3LLK7_ACTNM</name>
<keyword evidence="3" id="KW-1185">Reference proteome</keyword>
<dbReference type="Pfam" id="PF01979">
    <property type="entry name" value="Amidohydro_1"/>
    <property type="match status" value="1"/>
</dbReference>
<dbReference type="Proteomes" id="UP000572680">
    <property type="component" value="Unassembled WGS sequence"/>
</dbReference>
<dbReference type="AlphaFoldDB" id="A0A7W3LLK7"/>
<dbReference type="GO" id="GO:0016810">
    <property type="term" value="F:hydrolase activity, acting on carbon-nitrogen (but not peptide) bonds"/>
    <property type="evidence" value="ECO:0007669"/>
    <property type="project" value="InterPro"/>
</dbReference>
<comment type="caution">
    <text evidence="2">The sequence shown here is derived from an EMBL/GenBank/DDBJ whole genome shotgun (WGS) entry which is preliminary data.</text>
</comment>